<dbReference type="InterPro" id="IPR019406">
    <property type="entry name" value="APLF_PBZ"/>
</dbReference>
<feature type="domain" description="PBZ-type" evidence="2">
    <location>
        <begin position="379"/>
        <end position="402"/>
    </location>
</feature>
<dbReference type="PANTHER" id="PTHR21315">
    <property type="entry name" value="APRATAXIN AND PNK-LIKE FACTOR-RELATED"/>
    <property type="match status" value="1"/>
</dbReference>
<evidence type="ECO:0000259" key="2">
    <source>
        <dbReference type="Pfam" id="PF10283"/>
    </source>
</evidence>
<dbReference type="Gene3D" id="2.60.200.20">
    <property type="match status" value="1"/>
</dbReference>
<accession>A0ABN8Q713</accession>
<organism evidence="3 4">
    <name type="scientific">Porites evermanni</name>
    <dbReference type="NCBI Taxonomy" id="104178"/>
    <lineage>
        <taxon>Eukaryota</taxon>
        <taxon>Metazoa</taxon>
        <taxon>Cnidaria</taxon>
        <taxon>Anthozoa</taxon>
        <taxon>Hexacorallia</taxon>
        <taxon>Scleractinia</taxon>
        <taxon>Fungiina</taxon>
        <taxon>Poritidae</taxon>
        <taxon>Porites</taxon>
    </lineage>
</organism>
<dbReference type="Pfam" id="PF10283">
    <property type="entry name" value="zf-CCHH"/>
    <property type="match status" value="2"/>
</dbReference>
<feature type="compositionally biased region" description="Basic residues" evidence="1">
    <location>
        <begin position="533"/>
        <end position="542"/>
    </location>
</feature>
<feature type="domain" description="PBZ-type" evidence="2">
    <location>
        <begin position="429"/>
        <end position="451"/>
    </location>
</feature>
<proteinExistence type="predicted"/>
<gene>
    <name evidence="3" type="ORF">PEVE_00002115</name>
</gene>
<evidence type="ECO:0000256" key="1">
    <source>
        <dbReference type="SAM" id="MobiDB-lite"/>
    </source>
</evidence>
<feature type="compositionally biased region" description="Low complexity" evidence="1">
    <location>
        <begin position="236"/>
        <end position="245"/>
    </location>
</feature>
<feature type="compositionally biased region" description="Acidic residues" evidence="1">
    <location>
        <begin position="263"/>
        <end position="275"/>
    </location>
</feature>
<feature type="compositionally biased region" description="Acidic residues" evidence="1">
    <location>
        <begin position="515"/>
        <end position="526"/>
    </location>
</feature>
<feature type="compositionally biased region" description="Low complexity" evidence="1">
    <location>
        <begin position="327"/>
        <end position="340"/>
    </location>
</feature>
<feature type="compositionally biased region" description="Basic and acidic residues" evidence="1">
    <location>
        <begin position="364"/>
        <end position="375"/>
    </location>
</feature>
<reference evidence="3 4" key="1">
    <citation type="submission" date="2022-05" db="EMBL/GenBank/DDBJ databases">
        <authorList>
            <consortium name="Genoscope - CEA"/>
            <person name="William W."/>
        </authorList>
    </citation>
    <scope>NUCLEOTIDE SEQUENCE [LARGE SCALE GENOMIC DNA]</scope>
</reference>
<sequence length="542" mass="59192">MAAYLLRPRDGGRDIKIPAGKTTIGRGPFLGVTDKRVSRSHAVLELKDGELTILPLHTNPTFYKASMREKFAALKKNEIQNLVGGNVVSLLPDALCFEVICEGTFHNKGLTPEEANTPKEISTEDFPSVVSADTNEKAKAYSKVSSESFLDEFMDIKPALAAKLHVTAKGSCGSDDGVESPVLKTSGEHTASPSKPQIEPAQPLQKTRRLPSWLMESTSSEAKSSLKKEGNRKGKAPAASKAGKATQMTVLKMQKKQARTDSPDEEIIGTDDVDEKDSGSLKAKGRSEKQKKRTSADMQESDNDTKPTVCKKTKPVAACVNKDSSMAAAKTKPVKPAKQVTADELSNESEEDAKPAVSKKRQTKATDPDKDKSEDSILPSCPYGSKCYRKNPMHFKEYSHTEKDSKGDSESDKAAGDSDGDDDDDDDVRQECPYGTTCYRKNPQHRKDFKHSKAPDRPKQSKSKRKSVVANESDDDGPNTYDYNDSFIDDADEEEGSSYSAGSDDSDWKPQGGGDNDDDDDVDELLTEARGFLRSKKMAKPV</sequence>
<feature type="compositionally biased region" description="Basic and acidic residues" evidence="1">
    <location>
        <begin position="394"/>
        <end position="416"/>
    </location>
</feature>
<dbReference type="PANTHER" id="PTHR21315:SF2">
    <property type="entry name" value="APRATAXIN AND PNK-LIKE FACTOR"/>
    <property type="match status" value="1"/>
</dbReference>
<feature type="compositionally biased region" description="Acidic residues" evidence="1">
    <location>
        <begin position="418"/>
        <end position="428"/>
    </location>
</feature>
<evidence type="ECO:0000313" key="3">
    <source>
        <dbReference type="EMBL" id="CAH3156298.1"/>
    </source>
</evidence>
<dbReference type="InterPro" id="IPR008984">
    <property type="entry name" value="SMAD_FHA_dom_sf"/>
</dbReference>
<protein>
    <recommendedName>
        <fullName evidence="2">PBZ-type domain-containing protein</fullName>
    </recommendedName>
</protein>
<feature type="compositionally biased region" description="Acidic residues" evidence="1">
    <location>
        <begin position="487"/>
        <end position="496"/>
    </location>
</feature>
<dbReference type="CDD" id="cd22717">
    <property type="entry name" value="FHA_APLF"/>
    <property type="match status" value="1"/>
</dbReference>
<feature type="region of interest" description="Disordered" evidence="1">
    <location>
        <begin position="170"/>
        <end position="542"/>
    </location>
</feature>
<dbReference type="EMBL" id="CALNXI010001118">
    <property type="protein sequence ID" value="CAH3156298.1"/>
    <property type="molecule type" value="Genomic_DNA"/>
</dbReference>
<keyword evidence="4" id="KW-1185">Reference proteome</keyword>
<dbReference type="SUPFAM" id="SSF49879">
    <property type="entry name" value="SMAD/FHA domain"/>
    <property type="match status" value="1"/>
</dbReference>
<dbReference type="Proteomes" id="UP001159427">
    <property type="component" value="Unassembled WGS sequence"/>
</dbReference>
<name>A0ABN8Q713_9CNID</name>
<dbReference type="InterPro" id="IPR039253">
    <property type="entry name" value="APLF"/>
</dbReference>
<comment type="caution">
    <text evidence="3">The sequence shown here is derived from an EMBL/GenBank/DDBJ whole genome shotgun (WGS) entry which is preliminary data.</text>
</comment>
<evidence type="ECO:0000313" key="4">
    <source>
        <dbReference type="Proteomes" id="UP001159427"/>
    </source>
</evidence>